<organism evidence="2 3">
    <name type="scientific">Thelonectria olida</name>
    <dbReference type="NCBI Taxonomy" id="1576542"/>
    <lineage>
        <taxon>Eukaryota</taxon>
        <taxon>Fungi</taxon>
        <taxon>Dikarya</taxon>
        <taxon>Ascomycota</taxon>
        <taxon>Pezizomycotina</taxon>
        <taxon>Sordariomycetes</taxon>
        <taxon>Hypocreomycetidae</taxon>
        <taxon>Hypocreales</taxon>
        <taxon>Nectriaceae</taxon>
        <taxon>Thelonectria</taxon>
    </lineage>
</organism>
<reference evidence="2 3" key="1">
    <citation type="journal article" date="2021" name="Nat. Commun.">
        <title>Genetic determinants of endophytism in the Arabidopsis root mycobiome.</title>
        <authorList>
            <person name="Mesny F."/>
            <person name="Miyauchi S."/>
            <person name="Thiergart T."/>
            <person name="Pickel B."/>
            <person name="Atanasova L."/>
            <person name="Karlsson M."/>
            <person name="Huettel B."/>
            <person name="Barry K.W."/>
            <person name="Haridas S."/>
            <person name="Chen C."/>
            <person name="Bauer D."/>
            <person name="Andreopoulos W."/>
            <person name="Pangilinan J."/>
            <person name="LaButti K."/>
            <person name="Riley R."/>
            <person name="Lipzen A."/>
            <person name="Clum A."/>
            <person name="Drula E."/>
            <person name="Henrissat B."/>
            <person name="Kohler A."/>
            <person name="Grigoriev I.V."/>
            <person name="Martin F.M."/>
            <person name="Hacquard S."/>
        </authorList>
    </citation>
    <scope>NUCLEOTIDE SEQUENCE [LARGE SCALE GENOMIC DNA]</scope>
    <source>
        <strain evidence="2 3">MPI-CAGE-CH-0241</strain>
    </source>
</reference>
<feature type="chain" id="PRO_5040256345" evidence="1">
    <location>
        <begin position="20"/>
        <end position="113"/>
    </location>
</feature>
<dbReference type="AlphaFoldDB" id="A0A9P8W1R2"/>
<keyword evidence="3" id="KW-1185">Reference proteome</keyword>
<accession>A0A9P8W1R2</accession>
<evidence type="ECO:0000256" key="1">
    <source>
        <dbReference type="SAM" id="SignalP"/>
    </source>
</evidence>
<feature type="signal peptide" evidence="1">
    <location>
        <begin position="1"/>
        <end position="19"/>
    </location>
</feature>
<gene>
    <name evidence="2" type="ORF">B0T10DRAFT_91196</name>
</gene>
<dbReference type="Proteomes" id="UP000777438">
    <property type="component" value="Unassembled WGS sequence"/>
</dbReference>
<comment type="caution">
    <text evidence="2">The sequence shown here is derived from an EMBL/GenBank/DDBJ whole genome shotgun (WGS) entry which is preliminary data.</text>
</comment>
<proteinExistence type="predicted"/>
<dbReference type="OrthoDB" id="4691160at2759"/>
<keyword evidence="1" id="KW-0732">Signal</keyword>
<protein>
    <submittedName>
        <fullName evidence="2">Uncharacterized protein</fullName>
    </submittedName>
</protein>
<name>A0A9P8W1R2_9HYPO</name>
<evidence type="ECO:0000313" key="2">
    <source>
        <dbReference type="EMBL" id="KAH6885214.1"/>
    </source>
</evidence>
<dbReference type="EMBL" id="JAGPYM010000018">
    <property type="protein sequence ID" value="KAH6885214.1"/>
    <property type="molecule type" value="Genomic_DNA"/>
</dbReference>
<evidence type="ECO:0000313" key="3">
    <source>
        <dbReference type="Proteomes" id="UP000777438"/>
    </source>
</evidence>
<sequence length="113" mass="12328">MQFSTIFVSAAALFISASASPVARETHISDFRLFGEPGCSAQNEGVWTVLNTDLDKCTGFNGEVVKSVTLTDINKGCKFWVYSDAKCSKGKTRALTGECTNAGNEWKSWKMKC</sequence>